<evidence type="ECO:0000313" key="4">
    <source>
        <dbReference type="Proteomes" id="UP000002015"/>
    </source>
</evidence>
<dbReference type="HOGENOM" id="CLU_1026347_0_0_6"/>
<keyword evidence="1" id="KW-0732">Signal</keyword>
<reference evidence="3 4" key="1">
    <citation type="submission" date="2007-08" db="EMBL/GenBank/DDBJ databases">
        <title>Complete sequence of Shewanella sediminis HAW-EB3.</title>
        <authorList>
            <consortium name="US DOE Joint Genome Institute"/>
            <person name="Copeland A."/>
            <person name="Lucas S."/>
            <person name="Lapidus A."/>
            <person name="Barry K."/>
            <person name="Glavina del Rio T."/>
            <person name="Dalin E."/>
            <person name="Tice H."/>
            <person name="Pitluck S."/>
            <person name="Chertkov O."/>
            <person name="Brettin T."/>
            <person name="Bruce D."/>
            <person name="Detter J.C."/>
            <person name="Han C."/>
            <person name="Schmutz J."/>
            <person name="Larimer F."/>
            <person name="Land M."/>
            <person name="Hauser L."/>
            <person name="Kyrpides N."/>
            <person name="Kim E."/>
            <person name="Zhao J.-S."/>
            <person name="Richardson P."/>
        </authorList>
    </citation>
    <scope>NUCLEOTIDE SEQUENCE [LARGE SCALE GENOMIC DNA]</scope>
    <source>
        <strain evidence="3 4">HAW-EB3</strain>
    </source>
</reference>
<dbReference type="eggNOG" id="ENOG5033M1I">
    <property type="taxonomic scope" value="Bacteria"/>
</dbReference>
<evidence type="ECO:0000259" key="2">
    <source>
        <dbReference type="Pfam" id="PF13488"/>
    </source>
</evidence>
<accession>A8FR48</accession>
<feature type="chain" id="PRO_5002722142" description="Glycine zipper domain-containing protein" evidence="1">
    <location>
        <begin position="24"/>
        <end position="271"/>
    </location>
</feature>
<feature type="signal peptide" evidence="1">
    <location>
        <begin position="1"/>
        <end position="23"/>
    </location>
</feature>
<dbReference type="RefSeq" id="WP_012141058.1">
    <property type="nucleotide sequence ID" value="NC_009831.1"/>
</dbReference>
<protein>
    <recommendedName>
        <fullName evidence="2">Glycine zipper domain-containing protein</fullName>
    </recommendedName>
</protein>
<dbReference type="OrthoDB" id="6257966at2"/>
<evidence type="ECO:0000313" key="3">
    <source>
        <dbReference type="EMBL" id="ABV35321.1"/>
    </source>
</evidence>
<name>A8FR48_SHESH</name>
<dbReference type="EMBL" id="CP000821">
    <property type="protein sequence ID" value="ABV35321.1"/>
    <property type="molecule type" value="Genomic_DNA"/>
</dbReference>
<dbReference type="KEGG" id="sse:Ssed_0710"/>
<dbReference type="InterPro" id="IPR039567">
    <property type="entry name" value="Gly-zipper"/>
</dbReference>
<organism evidence="3 4">
    <name type="scientific">Shewanella sediminis (strain HAW-EB3)</name>
    <dbReference type="NCBI Taxonomy" id="425104"/>
    <lineage>
        <taxon>Bacteria</taxon>
        <taxon>Pseudomonadati</taxon>
        <taxon>Pseudomonadota</taxon>
        <taxon>Gammaproteobacteria</taxon>
        <taxon>Alteromonadales</taxon>
        <taxon>Shewanellaceae</taxon>
        <taxon>Shewanella</taxon>
    </lineage>
</organism>
<dbReference type="Pfam" id="PF13488">
    <property type="entry name" value="Gly-zipper_Omp"/>
    <property type="match status" value="1"/>
</dbReference>
<sequence precursor="true">MTNMRKTLLAALCVSLLSGCASTSDGENTEQDRNRGLRTGAAGGAILGLALGAATGDASLAAKGAMVGAAAGGAAGAAADYQNDREDHRNANGNKNININGLGTAANPLAPQVTNVPQSWDRLDDFTGDWQINIWALTEDGKRIEATGIAKGGLAKTTAAQLNFEKLNVDGVSHALTGQIQLGYTPAGGYSLETDFSNNDKMRFSGEHQVNNQRYSYYPVGVKGQTLSGDERHNMRVELRFAGKDVFLVDTYTQVKGEDVQIQSYRFTRQG</sequence>
<dbReference type="PROSITE" id="PS51257">
    <property type="entry name" value="PROKAR_LIPOPROTEIN"/>
    <property type="match status" value="1"/>
</dbReference>
<proteinExistence type="predicted"/>
<evidence type="ECO:0000256" key="1">
    <source>
        <dbReference type="SAM" id="SignalP"/>
    </source>
</evidence>
<gene>
    <name evidence="3" type="ordered locus">Ssed_0710</name>
</gene>
<dbReference type="Proteomes" id="UP000002015">
    <property type="component" value="Chromosome"/>
</dbReference>
<feature type="domain" description="Glycine zipper" evidence="2">
    <location>
        <begin position="40"/>
        <end position="85"/>
    </location>
</feature>
<keyword evidence="4" id="KW-1185">Reference proteome</keyword>
<dbReference type="AlphaFoldDB" id="A8FR48"/>